<feature type="domain" description="Putative endonuclease Z1" evidence="1">
    <location>
        <begin position="375"/>
        <end position="600"/>
    </location>
</feature>
<reference evidence="2 3" key="1">
    <citation type="submission" date="2016-10" db="EMBL/GenBank/DDBJ databases">
        <authorList>
            <person name="de Groot N.N."/>
        </authorList>
    </citation>
    <scope>NUCLEOTIDE SEQUENCE [LARGE SCALE GENOMIC DNA]</scope>
    <source>
        <strain evidence="2 3">CGMCC 1.9159</strain>
    </source>
</reference>
<dbReference type="STRING" id="686624.SAMN04488242_0639"/>
<sequence length="892" mass="98745">MSDFIQSAIIQAMRARGYNLEQARLAAVQGLAQLPGAEQLVSEAVAAIKKQALAITMLERLPGVVAPAVHEDLKEGPWYTGPLEDATSIWSRLKTRLEGSLGSALPSLDEASSKVVGHLAQPKVRNLKKRGLVLGYVQSGKTANYTAVMAKAADAGYKTFIVLSGMHNNLRKQTQARIDRDLDTHSSDWLRLTTTEADFGAVVDGNALVAKGVRCVAVVKKNATRLTNLRDWLRDIDPALRARSPILIIDDEADQATPNSLAAKNTISAINRLLREIWAEVNNGTYVGYTATPFANIFMDPDDETELYPADFIFDLPQAEEYFGAERIFGRVALDDADDPDDGLDVVRTIDPDEASALSPRANERHDHDPDLPPSLIDAVRWFLIATAVRRIRGQEMEHSSMLVHTTAYIEPHFAMKHRLSALLDQFSIALADEEEPWKALFRKEIGAVSGLNQFEAPSWDQVRAQLPSVLGDARVVVDNGSSNDRLDYGRIDAEGEPIPEVVIAVGGSTLSRGLTLEGLIVSYFVRSSSTYDTLLQMGRWFGFRTGYEDLPRIWVTDDLLDDFRFLALVEEELRRDMRRLESLSVTPKQFGVRVRAHPGRLSITSRNKMVHADLVRVSYSGQRHQTIVLHEKDGAKLNDNLEAVKRLLHTCKTCAEPGGLRLPAHTQFHGIPREVISDFLKRYHFHPDQPGLRRDHITGWLDTAARDIEWNVVVMGTTKTLMKNNEPVVLGTVDLGLGYPVPMVNRSALTSPGPGTANIKALLSQSDWLADFPPSKVRELAPKSQDDYRRIRFAHPGQSGLLIIYVVSPKSIPLRATQEGHRRPLAAVAPVVGLGFVFPETFAGVQNAEGDYYSVRPDWAETLEEVEDALPQDNEDSTKITAKDLEGLTIG</sequence>
<evidence type="ECO:0000259" key="1">
    <source>
        <dbReference type="Pfam" id="PF10593"/>
    </source>
</evidence>
<accession>A0A1G9I004</accession>
<dbReference type="SUPFAM" id="SSF52540">
    <property type="entry name" value="P-loop containing nucleoside triphosphate hydrolases"/>
    <property type="match status" value="1"/>
</dbReference>
<dbReference type="RefSeq" id="WP_176761637.1">
    <property type="nucleotide sequence ID" value="NZ_FNGP01000001.1"/>
</dbReference>
<protein>
    <submittedName>
        <fullName evidence="2">Z1 domain-containing protein</fullName>
    </submittedName>
</protein>
<dbReference type="InterPro" id="IPR018310">
    <property type="entry name" value="Put_endonuclease_Z1-dom"/>
</dbReference>
<dbReference type="Proteomes" id="UP000199475">
    <property type="component" value="Unassembled WGS sequence"/>
</dbReference>
<evidence type="ECO:0000313" key="3">
    <source>
        <dbReference type="Proteomes" id="UP000199475"/>
    </source>
</evidence>
<proteinExistence type="predicted"/>
<name>A0A1G9I004_9ACTN</name>
<organism evidence="2 3">
    <name type="scientific">Tessaracoccus oleiagri</name>
    <dbReference type="NCBI Taxonomy" id="686624"/>
    <lineage>
        <taxon>Bacteria</taxon>
        <taxon>Bacillati</taxon>
        <taxon>Actinomycetota</taxon>
        <taxon>Actinomycetes</taxon>
        <taxon>Propionibacteriales</taxon>
        <taxon>Propionibacteriaceae</taxon>
        <taxon>Tessaracoccus</taxon>
    </lineage>
</organism>
<dbReference type="EMBL" id="FNGP01000001">
    <property type="protein sequence ID" value="SDL18549.1"/>
    <property type="molecule type" value="Genomic_DNA"/>
</dbReference>
<dbReference type="AlphaFoldDB" id="A0A1G9I004"/>
<keyword evidence="3" id="KW-1185">Reference proteome</keyword>
<dbReference type="Pfam" id="PF10593">
    <property type="entry name" value="Z1"/>
    <property type="match status" value="1"/>
</dbReference>
<evidence type="ECO:0000313" key="2">
    <source>
        <dbReference type="EMBL" id="SDL18549.1"/>
    </source>
</evidence>
<gene>
    <name evidence="2" type="ORF">SAMN04488242_0639</name>
</gene>
<dbReference type="InterPro" id="IPR027417">
    <property type="entry name" value="P-loop_NTPase"/>
</dbReference>